<protein>
    <recommendedName>
        <fullName evidence="4">Variable surface protein</fullName>
    </recommendedName>
</protein>
<dbReference type="OrthoDB" id="10586081at2759"/>
<dbReference type="Pfam" id="PF05795">
    <property type="entry name" value="Plasmodium_Vir"/>
    <property type="match status" value="1"/>
</dbReference>
<gene>
    <name evidence="2" type="ORF">PVBG_04214</name>
</gene>
<dbReference type="AlphaFoldDB" id="A0A0J9SS56"/>
<dbReference type="Pfam" id="PF12420">
    <property type="entry name" value="DUF3671"/>
    <property type="match status" value="1"/>
</dbReference>
<evidence type="ECO:0000313" key="2">
    <source>
        <dbReference type="EMBL" id="KMZ84797.1"/>
    </source>
</evidence>
<reference evidence="2 3" key="1">
    <citation type="submission" date="2011-08" db="EMBL/GenBank/DDBJ databases">
        <title>The Genome Sequence of Plasmodium vivax Brazil I.</title>
        <authorList>
            <consortium name="The Broad Institute Genome Sequencing Platform"/>
            <consortium name="The Broad Institute Genome Sequencing Center for Infectious Disease"/>
            <person name="Neafsey D."/>
            <person name="Carlton J."/>
            <person name="Barnwell J."/>
            <person name="Collins W."/>
            <person name="Escalante A."/>
            <person name="Mullikin J."/>
            <person name="Saul A."/>
            <person name="Guigo R."/>
            <person name="Camara F."/>
            <person name="Young S.K."/>
            <person name="Zeng Q."/>
            <person name="Gargeya S."/>
            <person name="Fitzgerald M."/>
            <person name="Haas B."/>
            <person name="Abouelleil A."/>
            <person name="Alvarado L."/>
            <person name="Arachchi H.M."/>
            <person name="Berlin A."/>
            <person name="Brown A."/>
            <person name="Chapman S.B."/>
            <person name="Chen Z."/>
            <person name="Dunbar C."/>
            <person name="Freedman E."/>
            <person name="Gearin G."/>
            <person name="Gellesch M."/>
            <person name="Goldberg J."/>
            <person name="Griggs A."/>
            <person name="Gujja S."/>
            <person name="Heiman D."/>
            <person name="Howarth C."/>
            <person name="Larson L."/>
            <person name="Lui A."/>
            <person name="MacDonald P.J.P."/>
            <person name="Montmayeur A."/>
            <person name="Murphy C."/>
            <person name="Neiman D."/>
            <person name="Pearson M."/>
            <person name="Priest M."/>
            <person name="Roberts A."/>
            <person name="Saif S."/>
            <person name="Shea T."/>
            <person name="Shenoy N."/>
            <person name="Sisk P."/>
            <person name="Stolte C."/>
            <person name="Sykes S."/>
            <person name="Wortman J."/>
            <person name="Nusbaum C."/>
            <person name="Birren B."/>
        </authorList>
    </citation>
    <scope>NUCLEOTIDE SEQUENCE [LARGE SCALE GENOMIC DNA]</scope>
    <source>
        <strain evidence="2 3">Brazil I</strain>
    </source>
</reference>
<evidence type="ECO:0008006" key="4">
    <source>
        <dbReference type="Google" id="ProtNLM"/>
    </source>
</evidence>
<dbReference type="Proteomes" id="UP000053327">
    <property type="component" value="Unassembled WGS sequence"/>
</dbReference>
<dbReference type="EMBL" id="KQ234851">
    <property type="protein sequence ID" value="KMZ84797.1"/>
    <property type="molecule type" value="Genomic_DNA"/>
</dbReference>
<feature type="transmembrane region" description="Helical" evidence="1">
    <location>
        <begin position="381"/>
        <end position="401"/>
    </location>
</feature>
<evidence type="ECO:0000256" key="1">
    <source>
        <dbReference type="SAM" id="Phobius"/>
    </source>
</evidence>
<name>A0A0J9SS56_PLAV1</name>
<keyword evidence="1" id="KW-0472">Membrane</keyword>
<organism evidence="2 3">
    <name type="scientific">Plasmodium vivax (strain Brazil I)</name>
    <dbReference type="NCBI Taxonomy" id="1033975"/>
    <lineage>
        <taxon>Eukaryota</taxon>
        <taxon>Sar</taxon>
        <taxon>Alveolata</taxon>
        <taxon>Apicomplexa</taxon>
        <taxon>Aconoidasida</taxon>
        <taxon>Haemosporida</taxon>
        <taxon>Plasmodiidae</taxon>
        <taxon>Plasmodium</taxon>
        <taxon>Plasmodium (Plasmodium)</taxon>
    </lineage>
</organism>
<sequence length="478" mass="55778">MNDYDKTHTGVKELCIKLVSSLENLAGMKKNKDYHDRCNYLPYWLFDELDNIYKISPPKNAENVPFVNKLIDIGNKLNFKISGNKCYSLPYKNSTSMDEHKNRKNSYIYLKKYDEIKQIINDKGKCDLYIKYLKYIDTLYKTYKKNNCRGYFFVSPPNYADCDSKYDPSKLISILNECKGTESSGGGSTSTGWWFSGLLGSSNGSSPSRNDASVAAPTKSVGNYERQQIYEVNNIFAYPCYFIALKIICLLSKDLETKFKHDRSSSTSFNRLLTKQKYREELDDLNLGGNLVDYETPPNIENEEEVITTYEYLKKMRPINLFSYKKGYKDSYSKKKGLAKLECYCENKLFQRIDELYELADSMKKYKSSFRKALIKKYRKHIFFTIFFYIFAVLICIKKVLINKYNVIPRINFHDEVVNHLMTIIGGILVYVVPTILSLVIIYISIKSLQYESLKAGRGKMNIKDYFKYCKDVFHFKK</sequence>
<feature type="transmembrane region" description="Helical" evidence="1">
    <location>
        <begin position="421"/>
        <end position="446"/>
    </location>
</feature>
<evidence type="ECO:0000313" key="3">
    <source>
        <dbReference type="Proteomes" id="UP000053327"/>
    </source>
</evidence>
<accession>A0A0J9SS56</accession>
<keyword evidence="1" id="KW-1133">Transmembrane helix</keyword>
<proteinExistence type="predicted"/>
<dbReference type="InterPro" id="IPR022139">
    <property type="entry name" value="Fam-L/Fam-M-like_plasmodium"/>
</dbReference>
<keyword evidence="1" id="KW-0812">Transmembrane</keyword>
<dbReference type="InterPro" id="IPR008780">
    <property type="entry name" value="Plasmodium_Vir"/>
</dbReference>